<comment type="caution">
    <text evidence="1">The sequence shown here is derived from an EMBL/GenBank/DDBJ whole genome shotgun (WGS) entry which is preliminary data.</text>
</comment>
<reference evidence="1 2" key="1">
    <citation type="submission" date="2024-07" db="EMBL/GenBank/DDBJ databases">
        <title>Section-level genome sequencing and comparative genomics of Aspergillus sections Usti and Cavernicolus.</title>
        <authorList>
            <consortium name="Lawrence Berkeley National Laboratory"/>
            <person name="Nybo J.L."/>
            <person name="Vesth T.C."/>
            <person name="Theobald S."/>
            <person name="Frisvad J.C."/>
            <person name="Larsen T.O."/>
            <person name="Kjaerboelling I."/>
            <person name="Rothschild-Mancinelli K."/>
            <person name="Lyhne E.K."/>
            <person name="Kogle M.E."/>
            <person name="Barry K."/>
            <person name="Clum A."/>
            <person name="Na H."/>
            <person name="Ledsgaard L."/>
            <person name="Lin J."/>
            <person name="Lipzen A."/>
            <person name="Kuo A."/>
            <person name="Riley R."/>
            <person name="Mondo S."/>
            <person name="LaButti K."/>
            <person name="Haridas S."/>
            <person name="Pangalinan J."/>
            <person name="Salamov A.A."/>
            <person name="Simmons B.A."/>
            <person name="Magnuson J.K."/>
            <person name="Chen J."/>
            <person name="Drula E."/>
            <person name="Henrissat B."/>
            <person name="Wiebenga A."/>
            <person name="Lubbers R.J."/>
            <person name="Gomes A.C."/>
            <person name="Makela M.R."/>
            <person name="Stajich J."/>
            <person name="Grigoriev I.V."/>
            <person name="Mortensen U.H."/>
            <person name="De vries R.P."/>
            <person name="Baker S.E."/>
            <person name="Andersen M.R."/>
        </authorList>
    </citation>
    <scope>NUCLEOTIDE SEQUENCE [LARGE SCALE GENOMIC DNA]</scope>
    <source>
        <strain evidence="1 2">CBS 600.67</strain>
    </source>
</reference>
<name>A0ABR4HIV1_9EURO</name>
<dbReference type="EMBL" id="JBFXLS010000113">
    <property type="protein sequence ID" value="KAL2815404.1"/>
    <property type="molecule type" value="Genomic_DNA"/>
</dbReference>
<accession>A0ABR4HIV1</accession>
<organism evidence="1 2">
    <name type="scientific">Aspergillus cavernicola</name>
    <dbReference type="NCBI Taxonomy" id="176166"/>
    <lineage>
        <taxon>Eukaryota</taxon>
        <taxon>Fungi</taxon>
        <taxon>Dikarya</taxon>
        <taxon>Ascomycota</taxon>
        <taxon>Pezizomycotina</taxon>
        <taxon>Eurotiomycetes</taxon>
        <taxon>Eurotiomycetidae</taxon>
        <taxon>Eurotiales</taxon>
        <taxon>Aspergillaceae</taxon>
        <taxon>Aspergillus</taxon>
        <taxon>Aspergillus subgen. Nidulantes</taxon>
    </lineage>
</organism>
<keyword evidence="2" id="KW-1185">Reference proteome</keyword>
<sequence>MPSDTLIPILIALPSDINTHQVVLVDENTASFEDLATNLYAGLRPNIDDFYLQSGERHITKAWVEWNQTPNQYFPLKTQFSDGNIRALLRYLDARRGIDIVRVWLNEVEEAEEAEEVEEYE</sequence>
<dbReference type="Proteomes" id="UP001610335">
    <property type="component" value="Unassembled WGS sequence"/>
</dbReference>
<evidence type="ECO:0000313" key="2">
    <source>
        <dbReference type="Proteomes" id="UP001610335"/>
    </source>
</evidence>
<evidence type="ECO:0000313" key="1">
    <source>
        <dbReference type="EMBL" id="KAL2815404.1"/>
    </source>
</evidence>
<proteinExistence type="predicted"/>
<gene>
    <name evidence="1" type="ORF">BDW59DRAFT_166809</name>
</gene>
<protein>
    <submittedName>
        <fullName evidence="1">Uncharacterized protein</fullName>
    </submittedName>
</protein>